<dbReference type="Pfam" id="PF09423">
    <property type="entry name" value="PhoD"/>
    <property type="match status" value="1"/>
</dbReference>
<feature type="transmembrane region" description="Helical" evidence="1">
    <location>
        <begin position="83"/>
        <end position="105"/>
    </location>
</feature>
<dbReference type="SUPFAM" id="SSF56300">
    <property type="entry name" value="Metallo-dependent phosphatases"/>
    <property type="match status" value="1"/>
</dbReference>
<name>A0A3D8QYZ8_9HELO</name>
<proteinExistence type="predicted"/>
<sequence length="526" mass="60173">MLLQLLNGVAAATTVTLRLTVYYFVRWLPLGPRYLPIIYANFSAWIVCYLVAVASQPKHPRKIPSLGAKLLTLLMGWYDQTHVVISIWTFLINVLALLFALDFVYRAEILGSGNGVEFSRLGYVDDNSARIVIRHSEISQIFYQESGQSKWLNGPVTTSTPESDFVSTLVLTGLERDTSYNYHTNTSLAGSFRTSSSSPKKWSLATSSCIKPGFPYNPAGSELRIPGLEHLSSHVSKSSIDMVLFLGDFIYIDLPARFGFSNEHYRNAYRQVYASPSWTQELQNTPWIHMYDDHEITNDWAANETGLWTDAMEPYFAYHHGGNPEPLAEKATYYTFKKGDVAFFVMDTRRYRSPEEVEDGPGKTMLGESQRKALEHWLKSERGWKMVVSSVPFTRNWRGPESIDSWAGYLWERQQLLEIMWATDGVVILSGDRHEHATTEFPSPDGTKSVVEFSTSPLSQFFQPFDRQYRQIEDTDIELFSHPYGVSKFGVLKFDTTSRKTWHLDFELVVDGKEIWNKRISLERKS</sequence>
<dbReference type="InterPro" id="IPR052900">
    <property type="entry name" value="Phospholipid_Metab_Enz"/>
</dbReference>
<dbReference type="PANTHER" id="PTHR43606">
    <property type="entry name" value="PHOSPHATASE, PUTATIVE (AFU_ORTHOLOGUE AFUA_6G08710)-RELATED"/>
    <property type="match status" value="1"/>
</dbReference>
<organism evidence="3 4">
    <name type="scientific">Coleophoma crateriformis</name>
    <dbReference type="NCBI Taxonomy" id="565419"/>
    <lineage>
        <taxon>Eukaryota</taxon>
        <taxon>Fungi</taxon>
        <taxon>Dikarya</taxon>
        <taxon>Ascomycota</taxon>
        <taxon>Pezizomycotina</taxon>
        <taxon>Leotiomycetes</taxon>
        <taxon>Helotiales</taxon>
        <taxon>Dermateaceae</taxon>
        <taxon>Coleophoma</taxon>
    </lineage>
</organism>
<comment type="caution">
    <text evidence="3">The sequence shown here is derived from an EMBL/GenBank/DDBJ whole genome shotgun (WGS) entry which is preliminary data.</text>
</comment>
<dbReference type="PANTHER" id="PTHR43606:SF2">
    <property type="entry name" value="ALKALINE PHOSPHATASE FAMILY PROTEIN (AFU_ORTHOLOGUE AFUA_5G03860)"/>
    <property type="match status" value="1"/>
</dbReference>
<evidence type="ECO:0000256" key="1">
    <source>
        <dbReference type="SAM" id="Phobius"/>
    </source>
</evidence>
<dbReference type="Gene3D" id="3.60.21.70">
    <property type="entry name" value="PhoD-like phosphatase"/>
    <property type="match status" value="1"/>
</dbReference>
<dbReference type="OrthoDB" id="2100241at2759"/>
<dbReference type="InterPro" id="IPR029052">
    <property type="entry name" value="Metallo-depent_PP-like"/>
</dbReference>
<feature type="transmembrane region" description="Helical" evidence="1">
    <location>
        <begin position="37"/>
        <end position="55"/>
    </location>
</feature>
<evidence type="ECO:0000313" key="4">
    <source>
        <dbReference type="Proteomes" id="UP000256328"/>
    </source>
</evidence>
<keyword evidence="4" id="KW-1185">Reference proteome</keyword>
<gene>
    <name evidence="3" type="ORF">BP5796_09775</name>
</gene>
<keyword evidence="1" id="KW-0472">Membrane</keyword>
<dbReference type="Proteomes" id="UP000256328">
    <property type="component" value="Unassembled WGS sequence"/>
</dbReference>
<reference evidence="3 4" key="1">
    <citation type="journal article" date="2018" name="IMA Fungus">
        <title>IMA Genome-F 9: Draft genome sequence of Annulohypoxylon stygium, Aspergillus mulundensis, Berkeleyomyces basicola (syn. Thielaviopsis basicola), Ceratocystis smalleyi, two Cercospora beticola strains, Coleophoma cylindrospora, Fusarium fracticaudum, Phialophora cf. hyalina, and Morchella septimelata.</title>
        <authorList>
            <person name="Wingfield B.D."/>
            <person name="Bills G.F."/>
            <person name="Dong Y."/>
            <person name="Huang W."/>
            <person name="Nel W.J."/>
            <person name="Swalarsk-Parry B.S."/>
            <person name="Vaghefi N."/>
            <person name="Wilken P.M."/>
            <person name="An Z."/>
            <person name="de Beer Z.W."/>
            <person name="De Vos L."/>
            <person name="Chen L."/>
            <person name="Duong T.A."/>
            <person name="Gao Y."/>
            <person name="Hammerbacher A."/>
            <person name="Kikkert J.R."/>
            <person name="Li Y."/>
            <person name="Li H."/>
            <person name="Li K."/>
            <person name="Li Q."/>
            <person name="Liu X."/>
            <person name="Ma X."/>
            <person name="Naidoo K."/>
            <person name="Pethybridge S.J."/>
            <person name="Sun J."/>
            <person name="Steenkamp E.T."/>
            <person name="van der Nest M.A."/>
            <person name="van Wyk S."/>
            <person name="Wingfield M.J."/>
            <person name="Xiong C."/>
            <person name="Yue Q."/>
            <person name="Zhang X."/>
        </authorList>
    </citation>
    <scope>NUCLEOTIDE SEQUENCE [LARGE SCALE GENOMIC DNA]</scope>
    <source>
        <strain evidence="3 4">BP5796</strain>
    </source>
</reference>
<feature type="transmembrane region" description="Helical" evidence="1">
    <location>
        <begin position="6"/>
        <end position="25"/>
    </location>
</feature>
<dbReference type="CDD" id="cd07389">
    <property type="entry name" value="MPP_PhoD"/>
    <property type="match status" value="1"/>
</dbReference>
<dbReference type="InterPro" id="IPR018946">
    <property type="entry name" value="PhoD-like_MPP"/>
</dbReference>
<keyword evidence="1" id="KW-1133">Transmembrane helix</keyword>
<dbReference type="AlphaFoldDB" id="A0A3D8QYZ8"/>
<accession>A0A3D8QYZ8</accession>
<feature type="domain" description="PhoD-like phosphatase metallophosphatase" evidence="2">
    <location>
        <begin position="233"/>
        <end position="497"/>
    </location>
</feature>
<protein>
    <recommendedName>
        <fullName evidence="2">PhoD-like phosphatase metallophosphatase domain-containing protein</fullName>
    </recommendedName>
</protein>
<evidence type="ECO:0000259" key="2">
    <source>
        <dbReference type="Pfam" id="PF09423"/>
    </source>
</evidence>
<dbReference type="InterPro" id="IPR038607">
    <property type="entry name" value="PhoD-like_sf"/>
</dbReference>
<evidence type="ECO:0000313" key="3">
    <source>
        <dbReference type="EMBL" id="RDW67026.1"/>
    </source>
</evidence>
<dbReference type="EMBL" id="PDLN01000014">
    <property type="protein sequence ID" value="RDW67026.1"/>
    <property type="molecule type" value="Genomic_DNA"/>
</dbReference>
<keyword evidence="1" id="KW-0812">Transmembrane</keyword>